<protein>
    <submittedName>
        <fullName evidence="1">Uncharacterized protein</fullName>
    </submittedName>
</protein>
<dbReference type="KEGG" id="tet:TTHERM_002653341"/>
<dbReference type="Proteomes" id="UP000009168">
    <property type="component" value="Unassembled WGS sequence"/>
</dbReference>
<keyword evidence="2" id="KW-1185">Reference proteome</keyword>
<reference evidence="2" key="1">
    <citation type="journal article" date="2006" name="PLoS Biol.">
        <title>Macronuclear genome sequence of the ciliate Tetrahymena thermophila, a model eukaryote.</title>
        <authorList>
            <person name="Eisen J.A."/>
            <person name="Coyne R.S."/>
            <person name="Wu M."/>
            <person name="Wu D."/>
            <person name="Thiagarajan M."/>
            <person name="Wortman J.R."/>
            <person name="Badger J.H."/>
            <person name="Ren Q."/>
            <person name="Amedeo P."/>
            <person name="Jones K.M."/>
            <person name="Tallon L.J."/>
            <person name="Delcher A.L."/>
            <person name="Salzberg S.L."/>
            <person name="Silva J.C."/>
            <person name="Haas B.J."/>
            <person name="Majoros W.H."/>
            <person name="Farzad M."/>
            <person name="Carlton J.M."/>
            <person name="Smith R.K. Jr."/>
            <person name="Garg J."/>
            <person name="Pearlman R.E."/>
            <person name="Karrer K.M."/>
            <person name="Sun L."/>
            <person name="Manning G."/>
            <person name="Elde N.C."/>
            <person name="Turkewitz A.P."/>
            <person name="Asai D.J."/>
            <person name="Wilkes D.E."/>
            <person name="Wang Y."/>
            <person name="Cai H."/>
            <person name="Collins K."/>
            <person name="Stewart B.A."/>
            <person name="Lee S.R."/>
            <person name="Wilamowska K."/>
            <person name="Weinberg Z."/>
            <person name="Ruzzo W.L."/>
            <person name="Wloga D."/>
            <person name="Gaertig J."/>
            <person name="Frankel J."/>
            <person name="Tsao C.-C."/>
            <person name="Gorovsky M.A."/>
            <person name="Keeling P.J."/>
            <person name="Waller R.F."/>
            <person name="Patron N.J."/>
            <person name="Cherry J.M."/>
            <person name="Stover N.A."/>
            <person name="Krieger C.J."/>
            <person name="del Toro C."/>
            <person name="Ryder H.F."/>
            <person name="Williamson S.C."/>
            <person name="Barbeau R.A."/>
            <person name="Hamilton E.P."/>
            <person name="Orias E."/>
        </authorList>
    </citation>
    <scope>NUCLEOTIDE SEQUENCE [LARGE SCALE GENOMIC DNA]</scope>
    <source>
        <strain evidence="2">SB210</strain>
    </source>
</reference>
<evidence type="ECO:0000313" key="2">
    <source>
        <dbReference type="Proteomes" id="UP000009168"/>
    </source>
</evidence>
<dbReference type="GeneID" id="24442561"/>
<dbReference type="EMBL" id="GG662477">
    <property type="protein sequence ID" value="EWS72102.1"/>
    <property type="molecule type" value="Genomic_DNA"/>
</dbReference>
<dbReference type="InParanoid" id="W7X3T2"/>
<organism evidence="1 2">
    <name type="scientific">Tetrahymena thermophila (strain SB210)</name>
    <dbReference type="NCBI Taxonomy" id="312017"/>
    <lineage>
        <taxon>Eukaryota</taxon>
        <taxon>Sar</taxon>
        <taxon>Alveolata</taxon>
        <taxon>Ciliophora</taxon>
        <taxon>Intramacronucleata</taxon>
        <taxon>Oligohymenophorea</taxon>
        <taxon>Hymenostomatida</taxon>
        <taxon>Tetrahymenina</taxon>
        <taxon>Tetrahymenidae</taxon>
        <taxon>Tetrahymena</taxon>
    </lineage>
</organism>
<dbReference type="RefSeq" id="XP_012655363.1">
    <property type="nucleotide sequence ID" value="XM_012799909.1"/>
</dbReference>
<evidence type="ECO:0000313" key="1">
    <source>
        <dbReference type="EMBL" id="EWS72102.1"/>
    </source>
</evidence>
<proteinExistence type="predicted"/>
<accession>W7X3T2</accession>
<name>W7X3T2_TETTS</name>
<dbReference type="AlphaFoldDB" id="W7X3T2"/>
<gene>
    <name evidence="1" type="ORF">TTHERM_002653341</name>
</gene>
<sequence length="71" mass="8524">MIFSIMIHLNQEILSYILVDALQVEKDLLGYAKNQYYQMAFRIQHSNQGAIIYHFVIWKNQEKILRILKIL</sequence>